<name>A0AAU8CWX5_9HYPH</name>
<dbReference type="Gene3D" id="3.30.1330.60">
    <property type="entry name" value="OmpA-like domain"/>
    <property type="match status" value="1"/>
</dbReference>
<evidence type="ECO:0000313" key="1">
    <source>
        <dbReference type="EMBL" id="XCG50704.1"/>
    </source>
</evidence>
<reference evidence="1" key="1">
    <citation type="submission" date="2024-06" db="EMBL/GenBank/DDBJ databases">
        <title>Mesorhizobium karijinii sp. nov., a symbiont of the iconic Swainsona formosa from arid Australia.</title>
        <authorList>
            <person name="Hill Y.J."/>
            <person name="Watkin E.L.J."/>
            <person name="O'Hara G.W."/>
            <person name="Terpolilli J."/>
            <person name="Tye M.L."/>
            <person name="Kohlmeier M.G."/>
        </authorList>
    </citation>
    <scope>NUCLEOTIDE SEQUENCE</scope>
    <source>
        <strain evidence="1">WSM2240</strain>
    </source>
</reference>
<gene>
    <name evidence="1" type="ORF">ABVK50_09605</name>
</gene>
<organism evidence="1">
    <name type="scientific">Mesorhizobium sp. WSM2240</name>
    <dbReference type="NCBI Taxonomy" id="3228851"/>
    <lineage>
        <taxon>Bacteria</taxon>
        <taxon>Pseudomonadati</taxon>
        <taxon>Pseudomonadota</taxon>
        <taxon>Alphaproteobacteria</taxon>
        <taxon>Hyphomicrobiales</taxon>
        <taxon>Phyllobacteriaceae</taxon>
        <taxon>Mesorhizobium</taxon>
    </lineage>
</organism>
<accession>A0AAU8CWX5</accession>
<evidence type="ECO:0008006" key="2">
    <source>
        <dbReference type="Google" id="ProtNLM"/>
    </source>
</evidence>
<dbReference type="AlphaFoldDB" id="A0AAU8CWX5"/>
<sequence>MKTHFMLEVRGFNAGETDIRDRLARDPILAADPQLAYVYEAVYEAVYDNPDGLKYCAVLCIGHADRVPAGSEDNRRAEEEKAAQERADNARSWILEMVNDLAYSAGYSPQQDWPNVERAVAYQVGVGAASLATPPGTLSAGLKNRRVEIVIAGVNVDVIDTYDDQKFVLGV</sequence>
<dbReference type="InterPro" id="IPR036737">
    <property type="entry name" value="OmpA-like_sf"/>
</dbReference>
<protein>
    <recommendedName>
        <fullName evidence="2">Baseplate protein J-like domain-containing protein</fullName>
    </recommendedName>
</protein>
<dbReference type="EMBL" id="CP159253">
    <property type="protein sequence ID" value="XCG50704.1"/>
    <property type="molecule type" value="Genomic_DNA"/>
</dbReference>
<dbReference type="RefSeq" id="WP_353641771.1">
    <property type="nucleotide sequence ID" value="NZ_CP159253.1"/>
</dbReference>
<proteinExistence type="predicted"/>